<sequence>MMHHLVNGWLHRHIATLSDGLAGVASVLISAAVMAYWFIPTGSSCTTILPSGTICQAVSLASSAGWASMAITPLAVLAGLSLGWLFFHFRHVRLLLIGFGFVTILFFILSFGLDGPFMPAAIVSLIAGGVSRTHIGDSRA</sequence>
<dbReference type="EMBL" id="PXYW01000007">
    <property type="protein sequence ID" value="PSR34599.1"/>
    <property type="molecule type" value="Genomic_DNA"/>
</dbReference>
<keyword evidence="1" id="KW-0472">Membrane</keyword>
<organism evidence="2 3">
    <name type="scientific">Sulfobacillus benefaciens</name>
    <dbReference type="NCBI Taxonomy" id="453960"/>
    <lineage>
        <taxon>Bacteria</taxon>
        <taxon>Bacillati</taxon>
        <taxon>Bacillota</taxon>
        <taxon>Clostridia</taxon>
        <taxon>Eubacteriales</taxon>
        <taxon>Clostridiales Family XVII. Incertae Sedis</taxon>
        <taxon>Sulfobacillus</taxon>
    </lineage>
</organism>
<proteinExistence type="predicted"/>
<reference evidence="2 3" key="1">
    <citation type="journal article" date="2014" name="BMC Genomics">
        <title>Comparison of environmental and isolate Sulfobacillus genomes reveals diverse carbon, sulfur, nitrogen, and hydrogen metabolisms.</title>
        <authorList>
            <person name="Justice N.B."/>
            <person name="Norman A."/>
            <person name="Brown C.T."/>
            <person name="Singh A."/>
            <person name="Thomas B.C."/>
            <person name="Banfield J.F."/>
        </authorList>
    </citation>
    <scope>NUCLEOTIDE SEQUENCE [LARGE SCALE GENOMIC DNA]</scope>
    <source>
        <strain evidence="2">AMDSBA4</strain>
    </source>
</reference>
<feature type="transmembrane region" description="Helical" evidence="1">
    <location>
        <begin position="94"/>
        <end position="111"/>
    </location>
</feature>
<keyword evidence="1" id="KW-0812">Transmembrane</keyword>
<evidence type="ECO:0000313" key="2">
    <source>
        <dbReference type="EMBL" id="PSR34599.1"/>
    </source>
</evidence>
<dbReference type="Proteomes" id="UP000242972">
    <property type="component" value="Unassembled WGS sequence"/>
</dbReference>
<feature type="transmembrane region" description="Helical" evidence="1">
    <location>
        <begin position="21"/>
        <end position="39"/>
    </location>
</feature>
<evidence type="ECO:0000313" key="3">
    <source>
        <dbReference type="Proteomes" id="UP000242972"/>
    </source>
</evidence>
<evidence type="ECO:0000256" key="1">
    <source>
        <dbReference type="SAM" id="Phobius"/>
    </source>
</evidence>
<name>A0A2T2XJD7_9FIRM</name>
<feature type="transmembrane region" description="Helical" evidence="1">
    <location>
        <begin position="66"/>
        <end position="87"/>
    </location>
</feature>
<comment type="caution">
    <text evidence="2">The sequence shown here is derived from an EMBL/GenBank/DDBJ whole genome shotgun (WGS) entry which is preliminary data.</text>
</comment>
<gene>
    <name evidence="2" type="ORF">C7B46_03945</name>
</gene>
<dbReference type="AlphaFoldDB" id="A0A2T2XJD7"/>
<keyword evidence="1" id="KW-1133">Transmembrane helix</keyword>
<protein>
    <submittedName>
        <fullName evidence="2">Uncharacterized protein</fullName>
    </submittedName>
</protein>
<accession>A0A2T2XJD7</accession>